<comment type="cofactor">
    <cofactor evidence="1">
        <name>K(+)</name>
        <dbReference type="ChEBI" id="CHEBI:29103"/>
    </cofactor>
</comment>
<dbReference type="Pfam" id="PF00224">
    <property type="entry name" value="PK"/>
    <property type="match status" value="1"/>
</dbReference>
<evidence type="ECO:0000256" key="3">
    <source>
        <dbReference type="ARBA" id="ARBA00008663"/>
    </source>
</evidence>
<dbReference type="GO" id="GO:0016301">
    <property type="term" value="F:kinase activity"/>
    <property type="evidence" value="ECO:0007669"/>
    <property type="project" value="UniProtKB-KW"/>
</dbReference>
<keyword evidence="7" id="KW-0479">Metal-binding</keyword>
<keyword evidence="6 14" id="KW-0808">Transferase</keyword>
<evidence type="ECO:0000256" key="1">
    <source>
        <dbReference type="ARBA" id="ARBA00001958"/>
    </source>
</evidence>
<dbReference type="SUPFAM" id="SSF50800">
    <property type="entry name" value="PK beta-barrel domain-like"/>
    <property type="match status" value="1"/>
</dbReference>
<evidence type="ECO:0000256" key="10">
    <source>
        <dbReference type="ARBA" id="ARBA00022840"/>
    </source>
</evidence>
<evidence type="ECO:0000256" key="14">
    <source>
        <dbReference type="RuleBase" id="RU000504"/>
    </source>
</evidence>
<evidence type="ECO:0000256" key="2">
    <source>
        <dbReference type="ARBA" id="ARBA00004997"/>
    </source>
</evidence>
<gene>
    <name evidence="16" type="primary">pyk_1</name>
    <name evidence="16" type="ORF">ERS852473_00121</name>
</gene>
<comment type="catalytic activity">
    <reaction evidence="14">
        <text>pyruvate + ATP = phosphoenolpyruvate + ADP + H(+)</text>
        <dbReference type="Rhea" id="RHEA:18157"/>
        <dbReference type="ChEBI" id="CHEBI:15361"/>
        <dbReference type="ChEBI" id="CHEBI:15378"/>
        <dbReference type="ChEBI" id="CHEBI:30616"/>
        <dbReference type="ChEBI" id="CHEBI:58702"/>
        <dbReference type="ChEBI" id="CHEBI:456216"/>
        <dbReference type="EC" id="2.7.1.40"/>
    </reaction>
</comment>
<keyword evidence="13 16" id="KW-0670">Pyruvate</keyword>
<reference evidence="16 17" key="1">
    <citation type="submission" date="2015-09" db="EMBL/GenBank/DDBJ databases">
        <authorList>
            <consortium name="Pathogen Informatics"/>
            <person name="Wu L."/>
            <person name="Ma J."/>
        </authorList>
    </citation>
    <scope>NUCLEOTIDE SEQUENCE [LARGE SCALE GENOMIC DNA]</scope>
    <source>
        <strain evidence="16 17">2789STDY5834858</strain>
    </source>
</reference>
<dbReference type="EC" id="2.7.1.40" evidence="4 14"/>
<sequence>MNIIATIGPRNCKPYAIDQIIKGGCNFVRINLSHGNYEDIENTVLYIRKNYKDVKIIMDLQGNKIRVSKCLKDVFKITLGEIVYFCSEDDYECVLKEKRTSNIIPLNIKKQMILDNKGYKKIYMKDGTMEFDVLEVSKNYIKAITKIGGIVRAEKGCNLPGINRTSWSMTKKDIHDINFALSNEADVICYSYCSYYNQCVEFKEAVFKSIKQFGKIPKLWGKIETKEGIENIRQIANELDGIVIARGDLVPETGLFNIPLIQEKIIYTLKNTKKEIIVATSVLSSMKYSVRPTISELTAIYNLLKSGITGFMLTGETTVGKNSSEVVKTLSASIKYYERILNKGTKKTKRL</sequence>
<organism evidence="16 17">
    <name type="scientific">Sarcina ventriculi</name>
    <name type="common">Clostridium ventriculi</name>
    <dbReference type="NCBI Taxonomy" id="1267"/>
    <lineage>
        <taxon>Bacteria</taxon>
        <taxon>Bacillati</taxon>
        <taxon>Bacillota</taxon>
        <taxon>Clostridia</taxon>
        <taxon>Eubacteriales</taxon>
        <taxon>Clostridiaceae</taxon>
        <taxon>Sarcina</taxon>
    </lineage>
</organism>
<evidence type="ECO:0000256" key="11">
    <source>
        <dbReference type="ARBA" id="ARBA00022842"/>
    </source>
</evidence>
<name>A0ABP2AR21_SARVE</name>
<comment type="caution">
    <text evidence="16">The sequence shown here is derived from an EMBL/GenBank/DDBJ whole genome shotgun (WGS) entry which is preliminary data.</text>
</comment>
<evidence type="ECO:0000256" key="7">
    <source>
        <dbReference type="ARBA" id="ARBA00022723"/>
    </source>
</evidence>
<feature type="domain" description="Pyruvate kinase barrel" evidence="15">
    <location>
        <begin position="2"/>
        <end position="325"/>
    </location>
</feature>
<keyword evidence="11 14" id="KW-0460">Magnesium</keyword>
<dbReference type="InterPro" id="IPR015806">
    <property type="entry name" value="Pyrv_Knase_insert_dom_sf"/>
</dbReference>
<dbReference type="RefSeq" id="WP_055257029.1">
    <property type="nucleotide sequence ID" value="NZ_BCMV01000007.1"/>
</dbReference>
<protein>
    <recommendedName>
        <fullName evidence="5 14">Pyruvate kinase</fullName>
        <ecNumber evidence="4 14">2.7.1.40</ecNumber>
    </recommendedName>
</protein>
<keyword evidence="10" id="KW-0067">ATP-binding</keyword>
<evidence type="ECO:0000256" key="12">
    <source>
        <dbReference type="ARBA" id="ARBA00023152"/>
    </source>
</evidence>
<evidence type="ECO:0000256" key="13">
    <source>
        <dbReference type="ARBA" id="ARBA00023317"/>
    </source>
</evidence>
<dbReference type="PANTHER" id="PTHR11817">
    <property type="entry name" value="PYRUVATE KINASE"/>
    <property type="match status" value="1"/>
</dbReference>
<keyword evidence="8" id="KW-0547">Nucleotide-binding</keyword>
<proteinExistence type="inferred from homology"/>
<dbReference type="Gene3D" id="3.20.20.60">
    <property type="entry name" value="Phosphoenolpyruvate-binding domains"/>
    <property type="match status" value="1"/>
</dbReference>
<dbReference type="InterPro" id="IPR015813">
    <property type="entry name" value="Pyrv/PenolPyrv_kinase-like_dom"/>
</dbReference>
<dbReference type="SUPFAM" id="SSF51621">
    <property type="entry name" value="Phosphoenolpyruvate/pyruvate domain"/>
    <property type="match status" value="1"/>
</dbReference>
<comment type="pathway">
    <text evidence="2 14">Carbohydrate degradation; glycolysis; pyruvate from D-glyceraldehyde 3-phosphate: step 5/5.</text>
</comment>
<dbReference type="GO" id="GO:0004743">
    <property type="term" value="F:pyruvate kinase activity"/>
    <property type="evidence" value="ECO:0007669"/>
    <property type="project" value="UniProtKB-EC"/>
</dbReference>
<keyword evidence="9 14" id="KW-0418">Kinase</keyword>
<evidence type="ECO:0000256" key="6">
    <source>
        <dbReference type="ARBA" id="ARBA00022679"/>
    </source>
</evidence>
<dbReference type="InterPro" id="IPR001697">
    <property type="entry name" value="Pyr_Knase"/>
</dbReference>
<keyword evidence="17" id="KW-1185">Reference proteome</keyword>
<dbReference type="InterPro" id="IPR011037">
    <property type="entry name" value="Pyrv_Knase-like_insert_dom_sf"/>
</dbReference>
<comment type="similarity">
    <text evidence="3 14">Belongs to the pyruvate kinase family.</text>
</comment>
<evidence type="ECO:0000256" key="9">
    <source>
        <dbReference type="ARBA" id="ARBA00022777"/>
    </source>
</evidence>
<dbReference type="Proteomes" id="UP000095488">
    <property type="component" value="Unassembled WGS sequence"/>
</dbReference>
<evidence type="ECO:0000259" key="15">
    <source>
        <dbReference type="Pfam" id="PF00224"/>
    </source>
</evidence>
<evidence type="ECO:0000256" key="8">
    <source>
        <dbReference type="ARBA" id="ARBA00022741"/>
    </source>
</evidence>
<keyword evidence="12 14" id="KW-0324">Glycolysis</keyword>
<dbReference type="EMBL" id="CYZR01000001">
    <property type="protein sequence ID" value="CUN43551.1"/>
    <property type="molecule type" value="Genomic_DNA"/>
</dbReference>
<dbReference type="Gene3D" id="2.40.33.10">
    <property type="entry name" value="PK beta-barrel domain-like"/>
    <property type="match status" value="1"/>
</dbReference>
<dbReference type="InterPro" id="IPR040442">
    <property type="entry name" value="Pyrv_kinase-like_dom_sf"/>
</dbReference>
<dbReference type="PRINTS" id="PR01050">
    <property type="entry name" value="PYRUVTKNASE"/>
</dbReference>
<evidence type="ECO:0000256" key="5">
    <source>
        <dbReference type="ARBA" id="ARBA00018587"/>
    </source>
</evidence>
<accession>A0ABP2AR21</accession>
<dbReference type="InterPro" id="IPR015793">
    <property type="entry name" value="Pyrv_Knase_brl"/>
</dbReference>
<evidence type="ECO:0000313" key="16">
    <source>
        <dbReference type="EMBL" id="CUN43551.1"/>
    </source>
</evidence>
<evidence type="ECO:0000313" key="17">
    <source>
        <dbReference type="Proteomes" id="UP000095488"/>
    </source>
</evidence>
<evidence type="ECO:0000256" key="4">
    <source>
        <dbReference type="ARBA" id="ARBA00012142"/>
    </source>
</evidence>